<evidence type="ECO:0000313" key="3">
    <source>
        <dbReference type="EMBL" id="CAE2195368.1"/>
    </source>
</evidence>
<feature type="compositionally biased region" description="Basic and acidic residues" evidence="1">
    <location>
        <begin position="85"/>
        <end position="99"/>
    </location>
</feature>
<reference evidence="3" key="1">
    <citation type="submission" date="2021-01" db="EMBL/GenBank/DDBJ databases">
        <authorList>
            <person name="Corre E."/>
            <person name="Pelletier E."/>
            <person name="Niang G."/>
            <person name="Scheremetjew M."/>
            <person name="Finn R."/>
            <person name="Kale V."/>
            <person name="Holt S."/>
            <person name="Cochrane G."/>
            <person name="Meng A."/>
            <person name="Brown T."/>
            <person name="Cohen L."/>
        </authorList>
    </citation>
    <scope>NUCLEOTIDE SEQUENCE</scope>
    <source>
        <strain evidence="3">UIO037</strain>
    </source>
</reference>
<sequence length="122" mass="13938">MRCTQRTARDCSSHTMYNDHLRLCQTLDARSERFCVLEVIWSALDRSRRRLALPSSLHAQRGGSATCGPLDSVRAGRIAPQTRAGDARHGWTERTEQTPKTRRNVTKWPRRLHTSRCAINVP</sequence>
<dbReference type="AlphaFoldDB" id="A0A6T7WAR9"/>
<proteinExistence type="predicted"/>
<protein>
    <submittedName>
        <fullName evidence="3">Uncharacterized protein</fullName>
    </submittedName>
</protein>
<organism evidence="3">
    <name type="scientific">Prymnesium polylepis</name>
    <dbReference type="NCBI Taxonomy" id="72548"/>
    <lineage>
        <taxon>Eukaryota</taxon>
        <taxon>Haptista</taxon>
        <taxon>Haptophyta</taxon>
        <taxon>Prymnesiophyceae</taxon>
        <taxon>Prymnesiales</taxon>
        <taxon>Prymnesiaceae</taxon>
        <taxon>Prymnesium</taxon>
    </lineage>
</organism>
<gene>
    <name evidence="2" type="ORF">CPOL0286_LOCUS720</name>
    <name evidence="3" type="ORF">CPOL0286_LOCUS721</name>
</gene>
<dbReference type="EMBL" id="HBKO01001423">
    <property type="protein sequence ID" value="CAE2195367.1"/>
    <property type="molecule type" value="Transcribed_RNA"/>
</dbReference>
<name>A0A6T7WAR9_9EUKA</name>
<feature type="region of interest" description="Disordered" evidence="1">
    <location>
        <begin position="80"/>
        <end position="104"/>
    </location>
</feature>
<evidence type="ECO:0000256" key="1">
    <source>
        <dbReference type="SAM" id="MobiDB-lite"/>
    </source>
</evidence>
<evidence type="ECO:0000313" key="2">
    <source>
        <dbReference type="EMBL" id="CAE2195367.1"/>
    </source>
</evidence>
<dbReference type="EMBL" id="HBKO01001424">
    <property type="protein sequence ID" value="CAE2195368.1"/>
    <property type="molecule type" value="Transcribed_RNA"/>
</dbReference>
<accession>A0A6T7WAR9</accession>